<evidence type="ECO:0000313" key="3">
    <source>
        <dbReference type="Proteomes" id="UP001223214"/>
    </source>
</evidence>
<dbReference type="Gene3D" id="1.20.910.10">
    <property type="entry name" value="Heme oxygenase-like"/>
    <property type="match status" value="1"/>
</dbReference>
<proteinExistence type="predicted"/>
<dbReference type="RefSeq" id="WP_285149385.1">
    <property type="nucleotide sequence ID" value="NZ_JASSOM010000048.1"/>
</dbReference>
<dbReference type="PANTHER" id="PTHR40279">
    <property type="entry name" value="PQQC-LIKE PROTEIN"/>
    <property type="match status" value="1"/>
</dbReference>
<dbReference type="Pfam" id="PF14518">
    <property type="entry name" value="Haem_oxygenas_2"/>
    <property type="match status" value="1"/>
</dbReference>
<keyword evidence="3" id="KW-1185">Reference proteome</keyword>
<dbReference type="InterPro" id="IPR039068">
    <property type="entry name" value="PqqC-like"/>
</dbReference>
<accession>A0AAP4D1D8</accession>
<sequence length="340" mass="39625">MFNVHEVKSTIERDQYGFTQKLISFINETNAPPPESEILVNLIEQAYKNSCLESQKIVQNALFLIYQTNLAHPLSHAASFQHNATLSYFRDLIEEHWLAHEFKETNNIQFDEQKYSQRLIHLWKNHQASHHGIFDFLESEATPEQLYLFLKSDSALNLIFFDLVAYTLIGAQPETRGTISENLWDEIGHGDNYFTHVNLYKDVLARRDIALPDNHHIDLYGPDALSGHNAFMLGAINRKHYYKLLGVMAMTEVLDPPQYTKLVKGCLRLGLLDKDVHYYSEHITIDIKHGDDWLYKVIDIIAEKHPDSKREFYLGCILRLNTAERYYDNLLNEMLKLKEL</sequence>
<protein>
    <submittedName>
        <fullName evidence="2">Iron-containing redox enzyme family protein</fullName>
    </submittedName>
</protein>
<dbReference type="SUPFAM" id="SSF48613">
    <property type="entry name" value="Heme oxygenase-like"/>
    <property type="match status" value="1"/>
</dbReference>
<reference evidence="2 3" key="1">
    <citation type="submission" date="2023-06" db="EMBL/GenBank/DDBJ databases">
        <title>Identification and characterization of antibiotic-resistant Gram-negative bacteria.</title>
        <authorList>
            <person name="Cho G.-S."/>
            <person name="Lee J."/>
            <person name="Tai E."/>
            <person name="Jeong S."/>
            <person name="Kim I."/>
            <person name="Kim B.-E."/>
            <person name="Jeong M.-I."/>
            <person name="Oh K.-K."/>
            <person name="Franz C.M.A.P."/>
        </authorList>
    </citation>
    <scope>NUCLEOTIDE SEQUENCE [LARGE SCALE GENOMIC DNA]</scope>
    <source>
        <strain evidence="2 3">V106_12</strain>
    </source>
</reference>
<dbReference type="Proteomes" id="UP001223214">
    <property type="component" value="Unassembled WGS sequence"/>
</dbReference>
<dbReference type="AlphaFoldDB" id="A0AAP4D1D8"/>
<gene>
    <name evidence="2" type="ORF">QQF32_08735</name>
</gene>
<evidence type="ECO:0000313" key="2">
    <source>
        <dbReference type="EMBL" id="MDK9363279.1"/>
    </source>
</evidence>
<dbReference type="InterPro" id="IPR016084">
    <property type="entry name" value="Haem_Oase-like_multi-hlx"/>
</dbReference>
<organism evidence="2 3">
    <name type="scientific">Lelliottia wanjuensis</name>
    <dbReference type="NCBI Taxonomy" id="3050585"/>
    <lineage>
        <taxon>Bacteria</taxon>
        <taxon>Pseudomonadati</taxon>
        <taxon>Pseudomonadota</taxon>
        <taxon>Gammaproteobacteria</taxon>
        <taxon>Enterobacterales</taxon>
        <taxon>Enterobacteriaceae</taxon>
        <taxon>Lelliottia</taxon>
    </lineage>
</organism>
<keyword evidence="1" id="KW-0560">Oxidoreductase</keyword>
<name>A0AAP4D1D8_9ENTR</name>
<dbReference type="GO" id="GO:0016491">
    <property type="term" value="F:oxidoreductase activity"/>
    <property type="evidence" value="ECO:0007669"/>
    <property type="project" value="UniProtKB-KW"/>
</dbReference>
<comment type="caution">
    <text evidence="2">The sequence shown here is derived from an EMBL/GenBank/DDBJ whole genome shotgun (WGS) entry which is preliminary data.</text>
</comment>
<dbReference type="PANTHER" id="PTHR40279:SF3">
    <property type="entry name" value="4-AMINOBENZOATE SYNTHASE"/>
    <property type="match status" value="1"/>
</dbReference>
<dbReference type="SMART" id="SM01236">
    <property type="entry name" value="Haem_oxygenase_2"/>
    <property type="match status" value="1"/>
</dbReference>
<evidence type="ECO:0000256" key="1">
    <source>
        <dbReference type="ARBA" id="ARBA00023002"/>
    </source>
</evidence>
<dbReference type="EMBL" id="JASSOM010000048">
    <property type="protein sequence ID" value="MDK9363279.1"/>
    <property type="molecule type" value="Genomic_DNA"/>
</dbReference>